<evidence type="ECO:0000256" key="14">
    <source>
        <dbReference type="ARBA" id="ARBA00023157"/>
    </source>
</evidence>
<dbReference type="FunFam" id="1.20.120.350:FF:000064">
    <property type="entry name" value="Voltage-dependent L-type calcium channel subunit alpha"/>
    <property type="match status" value="1"/>
</dbReference>
<evidence type="ECO:0000256" key="2">
    <source>
        <dbReference type="ARBA" id="ARBA00022448"/>
    </source>
</evidence>
<feature type="binding site" evidence="16">
    <location>
        <position position="260"/>
    </location>
    <ligand>
        <name>Ca(2+)</name>
        <dbReference type="ChEBI" id="CHEBI:29108"/>
    </ligand>
</feature>
<accession>V4BRF3</accession>
<feature type="compositionally biased region" description="Basic and acidic residues" evidence="18">
    <location>
        <begin position="717"/>
        <end position="740"/>
    </location>
</feature>
<dbReference type="PRINTS" id="PR00167">
    <property type="entry name" value="CACHANNEL"/>
</dbReference>
<feature type="transmembrane region" description="Helical" evidence="19">
    <location>
        <begin position="617"/>
        <end position="645"/>
    </location>
</feature>
<dbReference type="Gene3D" id="1.10.287.70">
    <property type="match status" value="4"/>
</dbReference>
<evidence type="ECO:0000256" key="13">
    <source>
        <dbReference type="ARBA" id="ARBA00023136"/>
    </source>
</evidence>
<keyword evidence="13 19" id="KW-0472">Membrane</keyword>
<dbReference type="Gene3D" id="1.20.120.350">
    <property type="entry name" value="Voltage-gated potassium channels. Chain C"/>
    <property type="match status" value="4"/>
</dbReference>
<feature type="transmembrane region" description="Helical" evidence="19">
    <location>
        <begin position="168"/>
        <end position="190"/>
    </location>
</feature>
<feature type="transmembrane region" description="Helical" evidence="19">
    <location>
        <begin position="1180"/>
        <end position="1200"/>
    </location>
</feature>
<keyword evidence="11 19" id="KW-1133">Transmembrane helix</keyword>
<feature type="compositionally biased region" description="Acidic residues" evidence="18">
    <location>
        <begin position="1725"/>
        <end position="1747"/>
    </location>
</feature>
<feature type="transmembrane region" description="Helical" evidence="19">
    <location>
        <begin position="108"/>
        <end position="126"/>
    </location>
</feature>
<dbReference type="Pfam" id="PF16905">
    <property type="entry name" value="GPHH"/>
    <property type="match status" value="1"/>
</dbReference>
<reference evidence="21 22" key="1">
    <citation type="journal article" date="2013" name="Nature">
        <title>Insights into bilaterian evolution from three spiralian genomes.</title>
        <authorList>
            <person name="Simakov O."/>
            <person name="Marletaz F."/>
            <person name="Cho S.J."/>
            <person name="Edsinger-Gonzales E."/>
            <person name="Havlak P."/>
            <person name="Hellsten U."/>
            <person name="Kuo D.H."/>
            <person name="Larsson T."/>
            <person name="Lv J."/>
            <person name="Arendt D."/>
            <person name="Savage R."/>
            <person name="Osoegawa K."/>
            <person name="de Jong P."/>
            <person name="Grimwood J."/>
            <person name="Chapman J.A."/>
            <person name="Shapiro H."/>
            <person name="Aerts A."/>
            <person name="Otillar R.P."/>
            <person name="Terry A.Y."/>
            <person name="Boore J.L."/>
            <person name="Grigoriev I.V."/>
            <person name="Lindberg D.R."/>
            <person name="Seaver E.C."/>
            <person name="Weisblat D.A."/>
            <person name="Putnam N.H."/>
            <person name="Rokhsar D.S."/>
        </authorList>
    </citation>
    <scope>NUCLEOTIDE SEQUENCE [LARGE SCALE GENOMIC DNA]</scope>
</reference>
<dbReference type="OMA" id="QFMASAI"/>
<feature type="transmembrane region" description="Helical" evidence="19">
    <location>
        <begin position="1069"/>
        <end position="1096"/>
    </location>
</feature>
<dbReference type="PANTHER" id="PTHR45628">
    <property type="entry name" value="VOLTAGE-DEPENDENT CALCIUM CHANNEL TYPE A SUBUNIT ALPHA-1"/>
    <property type="match status" value="1"/>
</dbReference>
<feature type="non-terminal residue" evidence="21">
    <location>
        <position position="1979"/>
    </location>
</feature>
<feature type="transmembrane region" description="Helical" evidence="19">
    <location>
        <begin position="446"/>
        <end position="466"/>
    </location>
</feature>
<evidence type="ECO:0000256" key="17">
    <source>
        <dbReference type="RuleBase" id="RU003808"/>
    </source>
</evidence>
<keyword evidence="8" id="KW-0677">Repeat</keyword>
<dbReference type="GO" id="GO:0046872">
    <property type="term" value="F:metal ion binding"/>
    <property type="evidence" value="ECO:0007669"/>
    <property type="project" value="UniProtKB-KW"/>
</dbReference>
<dbReference type="PRINTS" id="PR01630">
    <property type="entry name" value="LVDCCALPHA1"/>
</dbReference>
<keyword evidence="5 17" id="KW-0107">Calcium channel</keyword>
<evidence type="ECO:0000259" key="20">
    <source>
        <dbReference type="SMART" id="SM01062"/>
    </source>
</evidence>
<dbReference type="EMBL" id="KB202283">
    <property type="protein sequence ID" value="ESO91449.1"/>
    <property type="molecule type" value="Genomic_DNA"/>
</dbReference>
<feature type="compositionally biased region" description="Polar residues" evidence="18">
    <location>
        <begin position="1750"/>
        <end position="1762"/>
    </location>
</feature>
<feature type="transmembrane region" description="Helical" evidence="19">
    <location>
        <begin position="1212"/>
        <end position="1230"/>
    </location>
</feature>
<dbReference type="Pfam" id="PF00520">
    <property type="entry name" value="Ion_trans"/>
    <property type="match status" value="4"/>
</dbReference>
<feature type="transmembrane region" description="Helical" evidence="19">
    <location>
        <begin position="279"/>
        <end position="301"/>
    </location>
</feature>
<feature type="transmembrane region" description="Helical" evidence="19">
    <location>
        <begin position="246"/>
        <end position="267"/>
    </location>
</feature>
<feature type="binding site" evidence="16">
    <location>
        <position position="1042"/>
    </location>
    <ligand>
        <name>Ca(2+)</name>
        <dbReference type="ChEBI" id="CHEBI:29108"/>
    </ligand>
</feature>
<dbReference type="FunFam" id="1.20.120.350:FF:000010">
    <property type="entry name" value="Voltage-dependent L-type calcium channel subunit alpha"/>
    <property type="match status" value="1"/>
</dbReference>
<feature type="transmembrane region" description="Helical" evidence="19">
    <location>
        <begin position="828"/>
        <end position="846"/>
    </location>
</feature>
<keyword evidence="15" id="KW-0407">Ion channel</keyword>
<keyword evidence="9 16" id="KW-0106">Calcium</keyword>
<evidence type="ECO:0000313" key="22">
    <source>
        <dbReference type="Proteomes" id="UP000030746"/>
    </source>
</evidence>
<dbReference type="GO" id="GO:0005891">
    <property type="term" value="C:voltage-gated calcium channel complex"/>
    <property type="evidence" value="ECO:0007669"/>
    <property type="project" value="InterPro"/>
</dbReference>
<dbReference type="GeneID" id="20251190"/>
<evidence type="ECO:0000256" key="3">
    <source>
        <dbReference type="ARBA" id="ARBA00022553"/>
    </source>
</evidence>
<keyword evidence="3" id="KW-0597">Phosphoprotein</keyword>
<feature type="region of interest" description="Disordered" evidence="18">
    <location>
        <begin position="1723"/>
        <end position="1773"/>
    </location>
</feature>
<evidence type="ECO:0000256" key="10">
    <source>
        <dbReference type="ARBA" id="ARBA00022882"/>
    </source>
</evidence>
<dbReference type="FunFam" id="1.10.238.10:FF:000063">
    <property type="entry name" value="Voltage-dependent N-type calcium channel subunit alpha"/>
    <property type="match status" value="1"/>
</dbReference>
<dbReference type="HOGENOM" id="CLU_000540_0_2_1"/>
<dbReference type="RefSeq" id="XP_009057793.1">
    <property type="nucleotide sequence ID" value="XM_009059545.1"/>
</dbReference>
<dbReference type="InterPro" id="IPR050599">
    <property type="entry name" value="VDCC_alpha-1_subunit"/>
</dbReference>
<comment type="subcellular location">
    <subcellularLocation>
        <location evidence="1 17">Membrane</location>
        <topology evidence="1 17">Multi-pass membrane protein</topology>
    </subcellularLocation>
</comment>
<dbReference type="Proteomes" id="UP000030746">
    <property type="component" value="Unassembled WGS sequence"/>
</dbReference>
<dbReference type="Pfam" id="PF08763">
    <property type="entry name" value="Ca_chan_IQ"/>
    <property type="match status" value="1"/>
</dbReference>
<dbReference type="GO" id="GO:0008331">
    <property type="term" value="F:high voltage-gated calcium channel activity"/>
    <property type="evidence" value="ECO:0007669"/>
    <property type="project" value="TreeGrafter"/>
</dbReference>
<keyword evidence="2" id="KW-0813">Transport</keyword>
<feature type="compositionally biased region" description="Acidic residues" evidence="18">
    <location>
        <begin position="748"/>
        <end position="777"/>
    </location>
</feature>
<comment type="function">
    <text evidence="17">Voltage-sensitive calcium channels (VSCC) mediate the entry of calcium ions into excitable cells and are also involved in a variety of calcium-dependent processes, including muscle contraction, hormone or neurotransmitter release, gene expression, cell motility, cell division and cell death.</text>
</comment>
<feature type="transmembrane region" description="Helical" evidence="19">
    <location>
        <begin position="1276"/>
        <end position="1296"/>
    </location>
</feature>
<evidence type="ECO:0000256" key="5">
    <source>
        <dbReference type="ARBA" id="ARBA00022673"/>
    </source>
</evidence>
<feature type="transmembrane region" description="Helical" evidence="19">
    <location>
        <begin position="866"/>
        <end position="887"/>
    </location>
</feature>
<keyword evidence="22" id="KW-1185">Reference proteome</keyword>
<dbReference type="InterPro" id="IPR005821">
    <property type="entry name" value="Ion_trans_dom"/>
</dbReference>
<dbReference type="InterPro" id="IPR002077">
    <property type="entry name" value="VDCCAlpha1"/>
</dbReference>
<feature type="binding site" evidence="16">
    <location>
        <position position="598"/>
    </location>
    <ligand>
        <name>Ca(2+)</name>
        <dbReference type="ChEBI" id="CHEBI:29108"/>
    </ligand>
</feature>
<keyword evidence="12" id="KW-0406">Ion transport</keyword>
<dbReference type="FunFam" id="1.20.120.350:FF:000001">
    <property type="entry name" value="Voltage-dependent L-type calcium channel subunit alpha"/>
    <property type="match status" value="1"/>
</dbReference>
<feature type="transmembrane region" description="Helical" evidence="19">
    <location>
        <begin position="1139"/>
        <end position="1165"/>
    </location>
</feature>
<protein>
    <recommendedName>
        <fullName evidence="17">Voltage-dependent L-type calcium channel subunit alpha</fullName>
    </recommendedName>
</protein>
<name>V4BRF3_LOTGI</name>
<feature type="region of interest" description="Disordered" evidence="18">
    <location>
        <begin position="1852"/>
        <end position="1894"/>
    </location>
</feature>
<dbReference type="Gene3D" id="6.10.250.2500">
    <property type="match status" value="1"/>
</dbReference>
<keyword evidence="10 17" id="KW-0851">Voltage-gated channel</keyword>
<evidence type="ECO:0000256" key="11">
    <source>
        <dbReference type="ARBA" id="ARBA00022989"/>
    </source>
</evidence>
<keyword evidence="7 16" id="KW-0479">Metal-binding</keyword>
<dbReference type="FunFam" id="1.10.287.70:FF:000007">
    <property type="entry name" value="Voltage-dependent L-type calcium channel subunit alpha"/>
    <property type="match status" value="1"/>
</dbReference>
<dbReference type="FunFam" id="1.10.287.70:FF:000021">
    <property type="entry name" value="Voltage-dependent L-type calcium channel subunit alpha"/>
    <property type="match status" value="1"/>
</dbReference>
<feature type="region of interest" description="Disordered" evidence="18">
    <location>
        <begin position="1958"/>
        <end position="1979"/>
    </location>
</feature>
<keyword evidence="14" id="KW-1015">Disulfide bond</keyword>
<feature type="region of interest" description="Disordered" evidence="18">
    <location>
        <begin position="1640"/>
        <end position="1669"/>
    </location>
</feature>
<dbReference type="Gene3D" id="6.10.250.2180">
    <property type="match status" value="1"/>
</dbReference>
<feature type="region of interest" description="Disordered" evidence="18">
    <location>
        <begin position="1785"/>
        <end position="1809"/>
    </location>
</feature>
<evidence type="ECO:0000256" key="15">
    <source>
        <dbReference type="ARBA" id="ARBA00023303"/>
    </source>
</evidence>
<organism evidence="21 22">
    <name type="scientific">Lottia gigantea</name>
    <name type="common">Giant owl limpet</name>
    <dbReference type="NCBI Taxonomy" id="225164"/>
    <lineage>
        <taxon>Eukaryota</taxon>
        <taxon>Metazoa</taxon>
        <taxon>Spiralia</taxon>
        <taxon>Lophotrochozoa</taxon>
        <taxon>Mollusca</taxon>
        <taxon>Gastropoda</taxon>
        <taxon>Patellogastropoda</taxon>
        <taxon>Lottioidea</taxon>
        <taxon>Lottiidae</taxon>
        <taxon>Lottia</taxon>
    </lineage>
</organism>
<evidence type="ECO:0000256" key="12">
    <source>
        <dbReference type="ARBA" id="ARBA00023065"/>
    </source>
</evidence>
<dbReference type="InterPro" id="IPR027359">
    <property type="entry name" value="Volt_channel_dom_sf"/>
</dbReference>
<dbReference type="SMART" id="SM01062">
    <property type="entry name" value="Ca_chan_IQ"/>
    <property type="match status" value="1"/>
</dbReference>
<proteinExistence type="inferred from homology"/>
<dbReference type="SUPFAM" id="SSF81324">
    <property type="entry name" value="Voltage-gated potassium channels"/>
    <property type="match status" value="4"/>
</dbReference>
<keyword evidence="6 19" id="KW-0812">Transmembrane</keyword>
<sequence>VRKQQNVNVRPPRALYFLTLKSPLRKLCIKVLQEESFEYLILITIFANCAALAVYTPYPKSDTNEINMTLEHVEYVFLVIFTFEAILKIIAYGFVLHSGAYLRNGWNILDFIIVVIGVISIILTSVNNKGFDVKALRAFRVLRPLRLVSRAPSLQVVLNSILRAMVPLLHIALLVIFVIIIYAIIGLELFSGKMHKTCFYKNPKTIAFEEPHPCGRGFLCDDAVPGSVCDEYWEGPNFGITNFDNFGLAMLTVFQCITMEGWTDVLYDVNDAVGNEWPWIYFISLIIIGSFFVLNLVLGVLSGEFSKEREKAKARGDFQKLREKQQLEEDLRGYLDWITQADDIDPECDEEGEEVIATPRHSKYQIYIYLEDVTDKLEEIDASELTPSWFQQKRFLFEKWNRRCRRFSRKIVKSQAFYWIVIVLVFLNTCVLTSEHYRQPEWLDSFQSIANLFFVVLFTFEMLLKMYSLGFQGYFVSLFNRFDSFVVLCSILEVIFIYTEVMPPLGVSVLRCARLLRVFKATRYWSSLRNLVASLLNSMRSIASLLLLLFLFIVICALLGMQLFGGRFNFDDTQMKPRSNFDEFWQALLTVFQILTGEDWNVVMYDGIRAYGGVGGFGVVVCLYFVVLFICGNYILLNVFLAIAVDNLADAQSLTEIEEEKAEEKERTRSVRRSKSVSPVKDIPEVDEGVDVNGNDNLDEEKALSRNPSNRSRRSRRESADHHVRIKLYDDDTDSTDYRTNKKMPIQEDTDDEENDEETSDSSETSDDENDEEDEDAQTTSTQMRPRRMSEIHISDKIKPIPNASSLFIFAPNNKFRIMCHKICNHSYFRNVVLVCILISSAMLAAEDPLQSKSPRNTILNHFDYFFTTVFTIEIIIKIITDGLVLHEESFCRSFFNILDLLVVAVSLISFPLDHDAISVVKILRVLRVLRPLRAINRAKGLKHVVQCVIVAVKTIYNIMLVTFLLKFMFAVIGVQLFKGKFYSCTDPSKLTELDCQGYYVEFQDGDFRKPIKKEREWEENAFNFDDVSQAMLTLFTVATFEGWPMLLYKSIDSNEEGMGPIHNYRPVVAIFYFVFIIVIAFFMVNIFVGFVIVTFQNEGEQEYKNCELDKNQRKCIEFALKVKPSRRYIPKARIQYKIWWFVTSQAFEYGIFILIMINTIALAMKYDDQSIPYSKSLDYLNMIFTGVFTVEFLLKLAAFRFKNYFGDAWNVFDFIIVLGSFIDIIYTEVNDGQTIISINFFRLFRVMRLVKLLSRGEGIRTLLWTFIKSFQALPYVALLIVMLFFIYAVIGMQIFGKIRLDDDTQIHRNNNFQTFIHALLVLFRSATGEAWQDIMLSCTNSEGVLCDPRADSHSINGTNTESCGSDFAYIYFISFYVLCSFLIINLFVAVIMDNFDYLTRDWSILGPHHLDEFVRFWSEYDPEAKGRIKHLDVVTLLRKISPPLGFGKLCPHRVACKRLVSMNMPLNSDGTVTFNATLFALVRTSLKIKTEGNIDQANEELRAVIKKIWKKTSPKLLDQVVPPAGDDDVTVGKFYATFLIQDYFRRFKKRKEQIQKIQKGQEHAKALQAGLRAVHDLGPEIRRAISGNLDEEEFQEKEVEEPMHRRNHTLFGSVVNAITSSSKTILPFLTRTQSLYVNSTQPQDKPTPSESWNANTTVPPKNVANKTVNGKPGTNAVNHIISADHPYSNHVPSHNIKPVSLFSCINLTTHVSYYVYSSSHVSSEEEEEVEESEIEDNQTEVPDSDLDTVISQSTSEQQVTDHNIPPTTLYDKRHGIYVYRDLPQEDSDYEREQSPPTPPPPRKLSRKGASFRLACIGKQESDENPLMRKVAEPLRLTQSQAMAVARMNADGKQRPESNHPNAVRIPHNSPGTMRRMQTVNKKDPPNNRLDAYNMDDEGPLYRSLDRGPLTIPHHVLSQYQRAQQRRSSAESLVQKVLKKEGLNRYVDPRILQQEIAEATDMTPDEMDQAARELIRHKR</sequence>
<dbReference type="STRING" id="225164.V4BRF3"/>
<feature type="compositionally biased region" description="Polar residues" evidence="18">
    <location>
        <begin position="1870"/>
        <end position="1880"/>
    </location>
</feature>
<dbReference type="GO" id="GO:0098703">
    <property type="term" value="P:calcium ion import across plasma membrane"/>
    <property type="evidence" value="ECO:0007669"/>
    <property type="project" value="TreeGrafter"/>
</dbReference>
<evidence type="ECO:0000256" key="8">
    <source>
        <dbReference type="ARBA" id="ARBA00022737"/>
    </source>
</evidence>
<dbReference type="OrthoDB" id="431720at2759"/>
<dbReference type="InterPro" id="IPR005446">
    <property type="entry name" value="VDCC_L_a1su"/>
</dbReference>
<keyword evidence="4 17" id="KW-0109">Calcium transport</keyword>
<feature type="transmembrane region" description="Helical" evidence="19">
    <location>
        <begin position="956"/>
        <end position="978"/>
    </location>
</feature>
<dbReference type="InterPro" id="IPR014873">
    <property type="entry name" value="VDCC_a1su_IQ"/>
</dbReference>
<feature type="transmembrane region" description="Helical" evidence="19">
    <location>
        <begin position="416"/>
        <end position="434"/>
    </location>
</feature>
<feature type="transmembrane region" description="Helical" evidence="19">
    <location>
        <begin position="75"/>
        <end position="96"/>
    </location>
</feature>
<feature type="transmembrane region" description="Helical" evidence="19">
    <location>
        <begin position="542"/>
        <end position="564"/>
    </location>
</feature>
<dbReference type="FunFam" id="1.20.120.350:FF:000006">
    <property type="entry name" value="Voltage-dependent L-type calcium channel subunit alpha"/>
    <property type="match status" value="1"/>
</dbReference>
<feature type="transmembrane region" description="Helical" evidence="19">
    <location>
        <begin position="36"/>
        <end position="55"/>
    </location>
</feature>
<evidence type="ECO:0000256" key="18">
    <source>
        <dbReference type="SAM" id="MobiDB-lite"/>
    </source>
</evidence>
<dbReference type="CTD" id="20251190"/>
<evidence type="ECO:0000256" key="19">
    <source>
        <dbReference type="SAM" id="Phobius"/>
    </source>
</evidence>
<dbReference type="FunFam" id="1.10.287.70:FF:000117">
    <property type="entry name" value="Voltage-gated Ca2+ channel, alpha subunit"/>
    <property type="match status" value="1"/>
</dbReference>
<evidence type="ECO:0000256" key="1">
    <source>
        <dbReference type="ARBA" id="ARBA00004141"/>
    </source>
</evidence>
<evidence type="ECO:0000256" key="16">
    <source>
        <dbReference type="PIRSR" id="PIRSR602077-1"/>
    </source>
</evidence>
<evidence type="ECO:0000256" key="4">
    <source>
        <dbReference type="ARBA" id="ARBA00022568"/>
    </source>
</evidence>
<feature type="region of interest" description="Disordered" evidence="18">
    <location>
        <begin position="660"/>
        <end position="789"/>
    </location>
</feature>
<feature type="domain" description="Voltage-dependent calcium channel alpha-1 subunit IQ" evidence="20">
    <location>
        <begin position="1527"/>
        <end position="1561"/>
    </location>
</feature>
<feature type="compositionally biased region" description="Basic and acidic residues" evidence="18">
    <location>
        <begin position="1969"/>
        <end position="1979"/>
    </location>
</feature>
<evidence type="ECO:0000256" key="6">
    <source>
        <dbReference type="ARBA" id="ARBA00022692"/>
    </source>
</evidence>
<dbReference type="PANTHER" id="PTHR45628:SF1">
    <property type="entry name" value="VOLTAGE-DEPENDENT CALCIUM CHANNEL TYPE D SUBUNIT ALPHA-1"/>
    <property type="match status" value="1"/>
</dbReference>
<evidence type="ECO:0000256" key="9">
    <source>
        <dbReference type="ARBA" id="ARBA00022837"/>
    </source>
</evidence>
<dbReference type="KEGG" id="lgi:LOTGIDRAFT_51275"/>
<gene>
    <name evidence="21" type="ORF">LOTGIDRAFT_51275</name>
</gene>
<feature type="transmembrane region" description="Helical" evidence="19">
    <location>
        <begin position="1369"/>
        <end position="1393"/>
    </location>
</feature>
<feature type="non-terminal residue" evidence="21">
    <location>
        <position position="1"/>
    </location>
</feature>
<dbReference type="FunFam" id="1.10.287.70:FF:000009">
    <property type="entry name" value="Voltage-dependent L-type calcium channel subunit alpha"/>
    <property type="match status" value="1"/>
</dbReference>
<evidence type="ECO:0000256" key="7">
    <source>
        <dbReference type="ARBA" id="ARBA00022723"/>
    </source>
</evidence>
<evidence type="ECO:0000313" key="21">
    <source>
        <dbReference type="EMBL" id="ESO91449.1"/>
    </source>
</evidence>
<comment type="similarity">
    <text evidence="17">Belongs to the calcium channel alpha-1 subunit (TC 1.A.1.11) family.</text>
</comment>
<dbReference type="InterPro" id="IPR031649">
    <property type="entry name" value="GPHH_dom"/>
</dbReference>